<feature type="non-terminal residue" evidence="9">
    <location>
        <position position="1"/>
    </location>
</feature>
<evidence type="ECO:0000256" key="6">
    <source>
        <dbReference type="ARBA" id="ARBA00023136"/>
    </source>
</evidence>
<dbReference type="PROSITE" id="PS00211">
    <property type="entry name" value="ABC_TRANSPORTER_1"/>
    <property type="match status" value="2"/>
</dbReference>
<keyword evidence="5 7" id="KW-1133">Transmembrane helix</keyword>
<name>A0A836E6M7_9HYME</name>
<comment type="caution">
    <text evidence="9">The sequence shown here is derived from an EMBL/GenBank/DDBJ whole genome shotgun (WGS) entry which is preliminary data.</text>
</comment>
<feature type="transmembrane region" description="Helical" evidence="7">
    <location>
        <begin position="311"/>
        <end position="333"/>
    </location>
</feature>
<evidence type="ECO:0000313" key="10">
    <source>
        <dbReference type="Proteomes" id="UP000667349"/>
    </source>
</evidence>
<dbReference type="InterPro" id="IPR017871">
    <property type="entry name" value="ABC_transporter-like_CS"/>
</dbReference>
<dbReference type="FunFam" id="3.40.50.300:FF:002470">
    <property type="entry name" value="ABC transporter, putative"/>
    <property type="match status" value="1"/>
</dbReference>
<evidence type="ECO:0000256" key="4">
    <source>
        <dbReference type="ARBA" id="ARBA00022840"/>
    </source>
</evidence>
<evidence type="ECO:0000256" key="7">
    <source>
        <dbReference type="SAM" id="Phobius"/>
    </source>
</evidence>
<proteinExistence type="predicted"/>
<keyword evidence="3" id="KW-0547">Nucleotide-binding</keyword>
<dbReference type="InterPro" id="IPR027417">
    <property type="entry name" value="P-loop_NTPase"/>
</dbReference>
<dbReference type="PANTHER" id="PTHR19229">
    <property type="entry name" value="ATP-BINDING CASSETTE TRANSPORTER SUBFAMILY A ABCA"/>
    <property type="match status" value="1"/>
</dbReference>
<keyword evidence="2 7" id="KW-0812">Transmembrane</keyword>
<feature type="transmembrane region" description="Helical" evidence="7">
    <location>
        <begin position="1123"/>
        <end position="1146"/>
    </location>
</feature>
<feature type="transmembrane region" description="Helical" evidence="7">
    <location>
        <begin position="340"/>
        <end position="357"/>
    </location>
</feature>
<dbReference type="PANTHER" id="PTHR19229:SF250">
    <property type="entry name" value="ABC TRANSPORTER DOMAIN-CONTAINING PROTEIN-RELATED"/>
    <property type="match status" value="1"/>
</dbReference>
<evidence type="ECO:0000313" key="9">
    <source>
        <dbReference type="EMBL" id="KAG5313166.1"/>
    </source>
</evidence>
<dbReference type="CDD" id="cd03263">
    <property type="entry name" value="ABC_subfamily_A"/>
    <property type="match status" value="2"/>
</dbReference>
<dbReference type="Gene3D" id="3.40.50.300">
    <property type="entry name" value="P-loop containing nucleotide triphosphate hydrolases"/>
    <property type="match status" value="2"/>
</dbReference>
<feature type="transmembrane region" description="Helical" evidence="7">
    <location>
        <begin position="807"/>
        <end position="827"/>
    </location>
</feature>
<dbReference type="GO" id="GO:0016020">
    <property type="term" value="C:membrane"/>
    <property type="evidence" value="ECO:0007669"/>
    <property type="project" value="UniProtKB-SubCell"/>
</dbReference>
<dbReference type="SMART" id="SM00382">
    <property type="entry name" value="AAA"/>
    <property type="match status" value="2"/>
</dbReference>
<dbReference type="FunFam" id="3.40.50.300:FF:000436">
    <property type="entry name" value="ATP binding cassette subfamily A member 9"/>
    <property type="match status" value="1"/>
</dbReference>
<dbReference type="PROSITE" id="PS50893">
    <property type="entry name" value="ABC_TRANSPORTER_2"/>
    <property type="match status" value="2"/>
</dbReference>
<dbReference type="InterPro" id="IPR013525">
    <property type="entry name" value="ABC2_TM"/>
</dbReference>
<evidence type="ECO:0000256" key="2">
    <source>
        <dbReference type="ARBA" id="ARBA00022692"/>
    </source>
</evidence>
<dbReference type="GO" id="GO:0005524">
    <property type="term" value="F:ATP binding"/>
    <property type="evidence" value="ECO:0007669"/>
    <property type="project" value="UniProtKB-KW"/>
</dbReference>
<evidence type="ECO:0000256" key="5">
    <source>
        <dbReference type="ARBA" id="ARBA00022989"/>
    </source>
</evidence>
<dbReference type="GO" id="GO:0016887">
    <property type="term" value="F:ATP hydrolysis activity"/>
    <property type="evidence" value="ECO:0007669"/>
    <property type="project" value="InterPro"/>
</dbReference>
<keyword evidence="6 7" id="KW-0472">Membrane</keyword>
<evidence type="ECO:0000256" key="1">
    <source>
        <dbReference type="ARBA" id="ARBA00004141"/>
    </source>
</evidence>
<dbReference type="SUPFAM" id="SSF52540">
    <property type="entry name" value="P-loop containing nucleoside triphosphate hydrolases"/>
    <property type="match status" value="2"/>
</dbReference>
<dbReference type="InterPro" id="IPR003439">
    <property type="entry name" value="ABC_transporter-like_ATP-bd"/>
</dbReference>
<gene>
    <name evidence="9" type="primary">Abca3_0</name>
    <name evidence="9" type="ORF">G6Z75_0001621</name>
</gene>
<accession>A0A836E6M7</accession>
<feature type="transmembrane region" description="Helical" evidence="7">
    <location>
        <begin position="1266"/>
        <end position="1283"/>
    </location>
</feature>
<feature type="transmembrane region" description="Helical" evidence="7">
    <location>
        <begin position="418"/>
        <end position="441"/>
    </location>
</feature>
<dbReference type="GO" id="GO:0005319">
    <property type="term" value="F:lipid transporter activity"/>
    <property type="evidence" value="ECO:0007669"/>
    <property type="project" value="TreeGrafter"/>
</dbReference>
<feature type="non-terminal residue" evidence="9">
    <location>
        <position position="1692"/>
    </location>
</feature>
<dbReference type="Pfam" id="PF23321">
    <property type="entry name" value="R1_ABCA1"/>
    <property type="match status" value="1"/>
</dbReference>
<feature type="transmembrane region" description="Helical" evidence="7">
    <location>
        <begin position="267"/>
        <end position="291"/>
    </location>
</feature>
<dbReference type="Proteomes" id="UP000667349">
    <property type="component" value="Unassembled WGS sequence"/>
</dbReference>
<comment type="subcellular location">
    <subcellularLocation>
        <location evidence="1">Membrane</location>
        <topology evidence="1">Multi-pass membrane protein</topology>
    </subcellularLocation>
</comment>
<dbReference type="Pfam" id="PF12698">
    <property type="entry name" value="ABC2_membrane_3"/>
    <property type="match status" value="1"/>
</dbReference>
<dbReference type="EMBL" id="JAANHZ010000255">
    <property type="protein sequence ID" value="KAG5313166.1"/>
    <property type="molecule type" value="Genomic_DNA"/>
</dbReference>
<feature type="domain" description="ABC transporter" evidence="8">
    <location>
        <begin position="493"/>
        <end position="731"/>
    </location>
</feature>
<keyword evidence="4" id="KW-0067">ATP-binding</keyword>
<organism evidence="9 10">
    <name type="scientific">Acromyrmex insinuator</name>
    <dbReference type="NCBI Taxonomy" id="230686"/>
    <lineage>
        <taxon>Eukaryota</taxon>
        <taxon>Metazoa</taxon>
        <taxon>Ecdysozoa</taxon>
        <taxon>Arthropoda</taxon>
        <taxon>Hexapoda</taxon>
        <taxon>Insecta</taxon>
        <taxon>Pterygota</taxon>
        <taxon>Neoptera</taxon>
        <taxon>Endopterygota</taxon>
        <taxon>Hymenoptera</taxon>
        <taxon>Apocrita</taxon>
        <taxon>Aculeata</taxon>
        <taxon>Formicoidea</taxon>
        <taxon>Formicidae</taxon>
        <taxon>Myrmicinae</taxon>
        <taxon>Acromyrmex</taxon>
    </lineage>
</organism>
<feature type="transmembrane region" description="Helical" evidence="7">
    <location>
        <begin position="1083"/>
        <end position="1108"/>
    </location>
</feature>
<sequence>MASGWKIFGLLMYKNMIVRKRHWRMMIFLQTLVPIAVFALLQAVRDFSVQPPVVVNVSTYYPLYTQDELMEKIDNALHKVYYVPKNAYTDKIMESVRYCLHLLPENMNGFANETEVVNVYTRSQAQNPILSAVAVIFKQYDQPTIKYKLRHSWKIPNSLYQNLLEGERISTSTSMYVDMMPFIQVQICLDEAFIKQIAPDSNVKMSIQRMPYPPYVKIDVADIVFRMIIVSLGVTIFLITLCVETNYASKEKFIGINVLMAMNGVKLVYNLLSWLITGILMSTIYIIPIIILFKNTFSDNVEALLEYGNAFIFWLLFTVHIAHLITFGMHIAAYFSKPRFVTIALAIIYMAAISFHQNMAREEVFGVIPYFGIIFPNIMLHRLLQESNAHESKLIGIQWHNLFVPGETEYDIVGSPGFIFLFSILGAVIHFTLAVYVNALLPGKYGVRKDPLYFLKCIKKNKVALDDEATEFDYDKTNKDFEPVFGNALTPGIQIRDLKKSYTTSWLRKSKVHALKGVSVDFYKGQITALLGHNGAGKTTLMSILTGITFETEGKVFINGKNIRKHLNSIRNDLGLCPQENMVFPDLNVFEQIEFFGLLKAKNKTRNEIKKDVLNLLAKLKLSEKKNFLPSKLSGGQQRRLCLGMALIGDASIIILDEPTSGMDPETRRDTWDIILKLRGEKTILISTHNMEEADILGDRIAIMHAGRLRSYGTAMFLKKQYGHGHIEVTLSTKSWCVPEKVISKFDSRAQQLSVDSEKIVLNVPYTDSLSQSLDKVESEKKQLGVTGISVSLITLEQVFLKYVHQNMFSILILLLFSYFIIGYRIVRSEDSEKHLNELFTAPLQKVTSTELCMQTISALFCKKFTYIRKNLTILLTILILPIFSVLLMALSYSLPTDSTDIVPLKLDMYRYPKALYSSNNKPIAQKYKNIVQNVGGEAERVASDINVTSALLNSSMKNLVEYRNNLIVSAEFNDTENNIWANGFYSGIAIHSVPLTVNLLSNSFIKAFAGDEYSIIASRQQLPNTIMSSQIQMPEVDSMSRVLLFCMFFFPTMSLFVMHPLQETATKVKQLQRMTGVTSLSYWSTMFAIDFLIFTIGVLLITLAFYIMDIILDIHLYYKVEILYLILTLELFGINVLFLVYLFSFMNKSRSTIITILGVAPIGLVIIQYVLHQVLGNFDWLSPLHILQKRIFRLIPYVSLFHGQLAFFNIAVQNARCRRLPNILHDIVCLAKDPCCGLDCKDGVCKNQLSYFKNFEDDMSFEESIVYLAITPILYFALLIILEEKLLLKLLTKMIGTKLRKEQDTMDDQVKKEKLAVAVEINKINNNQNVNTKEELKSSATETINLEPLQSPISDGNSLFLVYELSKYYGKLMAVKEISFRVKPRECFGLLGVNGAGKSTTFRMLTGEEMSNSGIMYLKQAEIHSQRTNYLSEMGYCPQTDALIPSLNAFDHLRLFARLRGIPKANVELEVNKWINRLNLTACMKQPSGTYSGGNKRRLNIAIALIGNPTLVLLDEPTTGVDPAARRSLWNTLQSCQAAGQAIILTSHSMEECEALCNRLVIMVKGELVCIGASQELKQRFGAGYDIHIQLNPSRTDEDVNNIKKIIESTLTCDIRDENLGFLAYHVTDCNVTWEKMYDTMKNLKQTYSCIEDYAVLSATLEQLFIQFARGTEIIESNISPTRATSHSETV</sequence>
<feature type="transmembrane region" description="Helical" evidence="7">
    <location>
        <begin position="1153"/>
        <end position="1172"/>
    </location>
</feature>
<feature type="transmembrane region" description="Helical" evidence="7">
    <location>
        <begin position="1192"/>
        <end position="1213"/>
    </location>
</feature>
<evidence type="ECO:0000259" key="8">
    <source>
        <dbReference type="PROSITE" id="PS50893"/>
    </source>
</evidence>
<dbReference type="GO" id="GO:0140359">
    <property type="term" value="F:ABC-type transporter activity"/>
    <property type="evidence" value="ECO:0007669"/>
    <property type="project" value="InterPro"/>
</dbReference>
<reference evidence="9" key="1">
    <citation type="submission" date="2020-02" db="EMBL/GenBank/DDBJ databases">
        <title>Relaxed selection underlies rapid genomic changes in the transitions from sociality to social parasitism in ants.</title>
        <authorList>
            <person name="Bi X."/>
        </authorList>
    </citation>
    <scope>NUCLEOTIDE SEQUENCE</scope>
    <source>
        <strain evidence="9">BGI-DK2013a</strain>
        <tissue evidence="9">Whole body</tissue>
    </source>
</reference>
<protein>
    <submittedName>
        <fullName evidence="9">ABCA3 protein</fullName>
    </submittedName>
</protein>
<feature type="transmembrane region" description="Helical" evidence="7">
    <location>
        <begin position="872"/>
        <end position="895"/>
    </location>
</feature>
<keyword evidence="10" id="KW-1185">Reference proteome</keyword>
<evidence type="ECO:0000256" key="3">
    <source>
        <dbReference type="ARBA" id="ARBA00022741"/>
    </source>
</evidence>
<feature type="transmembrane region" description="Helical" evidence="7">
    <location>
        <begin position="1043"/>
        <end position="1062"/>
    </location>
</feature>
<feature type="transmembrane region" description="Helical" evidence="7">
    <location>
        <begin position="223"/>
        <end position="247"/>
    </location>
</feature>
<feature type="domain" description="ABC transporter" evidence="8">
    <location>
        <begin position="1361"/>
        <end position="1591"/>
    </location>
</feature>
<dbReference type="InterPro" id="IPR026082">
    <property type="entry name" value="ABCA"/>
</dbReference>
<dbReference type="Pfam" id="PF00005">
    <property type="entry name" value="ABC_tran"/>
    <property type="match status" value="2"/>
</dbReference>
<dbReference type="InterPro" id="IPR003593">
    <property type="entry name" value="AAA+_ATPase"/>
</dbReference>
<dbReference type="InterPro" id="IPR056264">
    <property type="entry name" value="R2_ABCA1-4-like"/>
</dbReference>